<evidence type="ECO:0000313" key="2">
    <source>
        <dbReference type="Proteomes" id="UP000824533"/>
    </source>
</evidence>
<evidence type="ECO:0000313" key="1">
    <source>
        <dbReference type="EMBL" id="KAJ0174988.1"/>
    </source>
</evidence>
<name>A0ACC1CTV8_9NEOP</name>
<keyword evidence="2" id="KW-1185">Reference proteome</keyword>
<dbReference type="Proteomes" id="UP000824533">
    <property type="component" value="Linkage Group LG16"/>
</dbReference>
<dbReference type="EMBL" id="CM034402">
    <property type="protein sequence ID" value="KAJ0174988.1"/>
    <property type="molecule type" value="Genomic_DNA"/>
</dbReference>
<reference evidence="1 2" key="1">
    <citation type="journal article" date="2021" name="Front. Genet.">
        <title>Chromosome-Level Genome Assembly Reveals Significant Gene Expansion in the Toll and IMD Signaling Pathways of Dendrolimus kikuchii.</title>
        <authorList>
            <person name="Zhou J."/>
            <person name="Wu P."/>
            <person name="Xiong Z."/>
            <person name="Liu N."/>
            <person name="Zhao N."/>
            <person name="Ji M."/>
            <person name="Qiu Y."/>
            <person name="Yang B."/>
        </authorList>
    </citation>
    <scope>NUCLEOTIDE SEQUENCE [LARGE SCALE GENOMIC DNA]</scope>
    <source>
        <strain evidence="1">Ann1</strain>
    </source>
</reference>
<gene>
    <name evidence="1" type="ORF">K1T71_009129</name>
</gene>
<proteinExistence type="predicted"/>
<sequence>MKYLCIVILIIIEVSWCGGQSNTIHSSYINNTENKNDIWIWGQSDTKVDNRNNEDSTTRTSAVPTPDPRLNDRGNPCDPFVRNKPTFTGRISEIQCQEHIWQLKYSAEKLIHDSRCEAWKIQTSQLSLTDRENAPEVVGGRVTFPGEFPHMGAIGWKSVQNDWKFNCGGSLISHNFVVTAAHCTSASAADTSLADTVPKIVRFMAKNVAGPVANDVSISEIIVHPNYKSPKKYYDIALIKLEKYVVFNNLAQPACLWTKPDLKELGSATVTGWGVLRPNSLAFSAELQAAELDVLEDSVCNNLLTKYCNRNWCGFSDHQFCAGKLTGGVDACQGDSGGPLQAKIPLPDYVSYNIYNVFGVTSFGVGCAEPGLPGIYTRISSFLDWIEPIVWP</sequence>
<accession>A0ACC1CTV8</accession>
<protein>
    <submittedName>
        <fullName evidence="1">Uncharacterized protein</fullName>
    </submittedName>
</protein>
<organism evidence="1 2">
    <name type="scientific">Dendrolimus kikuchii</name>
    <dbReference type="NCBI Taxonomy" id="765133"/>
    <lineage>
        <taxon>Eukaryota</taxon>
        <taxon>Metazoa</taxon>
        <taxon>Ecdysozoa</taxon>
        <taxon>Arthropoda</taxon>
        <taxon>Hexapoda</taxon>
        <taxon>Insecta</taxon>
        <taxon>Pterygota</taxon>
        <taxon>Neoptera</taxon>
        <taxon>Endopterygota</taxon>
        <taxon>Lepidoptera</taxon>
        <taxon>Glossata</taxon>
        <taxon>Ditrysia</taxon>
        <taxon>Bombycoidea</taxon>
        <taxon>Lasiocampidae</taxon>
        <taxon>Dendrolimus</taxon>
    </lineage>
</organism>
<comment type="caution">
    <text evidence="1">The sequence shown here is derived from an EMBL/GenBank/DDBJ whole genome shotgun (WGS) entry which is preliminary data.</text>
</comment>